<evidence type="ECO:0000256" key="7">
    <source>
        <dbReference type="RuleBase" id="RU000481"/>
    </source>
</evidence>
<dbReference type="Proteomes" id="UP000248161">
    <property type="component" value="Unassembled WGS sequence"/>
</dbReference>
<evidence type="ECO:0000259" key="8">
    <source>
        <dbReference type="Pfam" id="PF00155"/>
    </source>
</evidence>
<accession>A0A2V3HQI9</accession>
<dbReference type="GO" id="GO:0008483">
    <property type="term" value="F:transaminase activity"/>
    <property type="evidence" value="ECO:0007669"/>
    <property type="project" value="UniProtKB-KW"/>
</dbReference>
<comment type="caution">
    <text evidence="9">The sequence shown here is derived from an EMBL/GenBank/DDBJ whole genome shotgun (WGS) entry which is preliminary data.</text>
</comment>
<evidence type="ECO:0000256" key="1">
    <source>
        <dbReference type="ARBA" id="ARBA00001933"/>
    </source>
</evidence>
<dbReference type="SUPFAM" id="SSF53383">
    <property type="entry name" value="PLP-dependent transferases"/>
    <property type="match status" value="1"/>
</dbReference>
<dbReference type="PANTHER" id="PTHR46383">
    <property type="entry name" value="ASPARTATE AMINOTRANSFERASE"/>
    <property type="match status" value="1"/>
</dbReference>
<keyword evidence="6" id="KW-0663">Pyridoxal phosphate</keyword>
<dbReference type="GO" id="GO:0030170">
    <property type="term" value="F:pyridoxal phosphate binding"/>
    <property type="evidence" value="ECO:0007669"/>
    <property type="project" value="InterPro"/>
</dbReference>
<keyword evidence="4 7" id="KW-0032">Aminotransferase</keyword>
<dbReference type="EMBL" id="PSPG01000012">
    <property type="protein sequence ID" value="PXF21092.1"/>
    <property type="molecule type" value="Genomic_DNA"/>
</dbReference>
<dbReference type="InterPro" id="IPR050596">
    <property type="entry name" value="AspAT/PAT-like"/>
</dbReference>
<dbReference type="CDD" id="cd00609">
    <property type="entry name" value="AAT_like"/>
    <property type="match status" value="1"/>
</dbReference>
<comment type="subunit">
    <text evidence="3">Homodimer.</text>
</comment>
<dbReference type="InterPro" id="IPR015421">
    <property type="entry name" value="PyrdxlP-dep_Trfase_major"/>
</dbReference>
<dbReference type="PROSITE" id="PS00105">
    <property type="entry name" value="AA_TRANSFER_CLASS_1"/>
    <property type="match status" value="1"/>
</dbReference>
<organism evidence="9 10">
    <name type="scientific">Candidatus Thalassarchaeum betae</name>
    <dbReference type="NCBI Taxonomy" id="2599289"/>
    <lineage>
        <taxon>Archaea</taxon>
        <taxon>Methanobacteriati</taxon>
        <taxon>Thermoplasmatota</taxon>
        <taxon>Candidatus Poseidoniia</taxon>
        <taxon>Candidatus Poseidoniales</taxon>
        <taxon>Candidatus Thalassarchaeaceae</taxon>
        <taxon>Candidatus Thalassarchaeum</taxon>
    </lineage>
</organism>
<reference evidence="9 10" key="1">
    <citation type="journal article" date="2015" name="Nat. Commun.">
        <title>Genomic and transcriptomic evidence for scavenging of diverse organic compounds by widespread deep-sea archaea.</title>
        <authorList>
            <person name="Li M."/>
            <person name="Baker B.J."/>
            <person name="Anantharaman K."/>
            <person name="Jain S."/>
            <person name="Breier J.A."/>
            <person name="Dick G.J."/>
        </authorList>
    </citation>
    <scope>NUCLEOTIDE SEQUENCE [LARGE SCALE GENOMIC DNA]</scope>
    <source>
        <strain evidence="9">Cayman_51_deep</strain>
    </source>
</reference>
<dbReference type="Pfam" id="PF00155">
    <property type="entry name" value="Aminotran_1_2"/>
    <property type="match status" value="1"/>
</dbReference>
<evidence type="ECO:0000256" key="5">
    <source>
        <dbReference type="ARBA" id="ARBA00022679"/>
    </source>
</evidence>
<comment type="similarity">
    <text evidence="2 7">Belongs to the class-I pyridoxal-phosphate-dependent aminotransferase family.</text>
</comment>
<dbReference type="InterPro" id="IPR004839">
    <property type="entry name" value="Aminotransferase_I/II_large"/>
</dbReference>
<evidence type="ECO:0000313" key="10">
    <source>
        <dbReference type="Proteomes" id="UP000248161"/>
    </source>
</evidence>
<dbReference type="PANTHER" id="PTHR46383:SF3">
    <property type="entry name" value="ASPARTATE AMINOTRANSFERASE-RELATED"/>
    <property type="match status" value="1"/>
</dbReference>
<evidence type="ECO:0000256" key="6">
    <source>
        <dbReference type="ARBA" id="ARBA00022898"/>
    </source>
</evidence>
<dbReference type="GO" id="GO:0006520">
    <property type="term" value="P:amino acid metabolic process"/>
    <property type="evidence" value="ECO:0007669"/>
    <property type="project" value="InterPro"/>
</dbReference>
<dbReference type="InterPro" id="IPR015424">
    <property type="entry name" value="PyrdxlP-dep_Trfase"/>
</dbReference>
<dbReference type="Gene3D" id="3.40.640.10">
    <property type="entry name" value="Type I PLP-dependent aspartate aminotransferase-like (Major domain)"/>
    <property type="match status" value="1"/>
</dbReference>
<evidence type="ECO:0000256" key="2">
    <source>
        <dbReference type="ARBA" id="ARBA00007441"/>
    </source>
</evidence>
<keyword evidence="5 7" id="KW-0808">Transferase</keyword>
<evidence type="ECO:0000256" key="4">
    <source>
        <dbReference type="ARBA" id="ARBA00022576"/>
    </source>
</evidence>
<evidence type="ECO:0000313" key="9">
    <source>
        <dbReference type="EMBL" id="PXF21092.1"/>
    </source>
</evidence>
<dbReference type="EC" id="2.6.1.-" evidence="7"/>
<dbReference type="AlphaFoldDB" id="A0A2V3HQI9"/>
<feature type="domain" description="Aminotransferase class I/classII large" evidence="8">
    <location>
        <begin position="31"/>
        <end position="375"/>
    </location>
</feature>
<dbReference type="InterPro" id="IPR004838">
    <property type="entry name" value="NHTrfase_class1_PyrdxlP-BS"/>
</dbReference>
<sequence length="386" mass="42516">MVRFSERANSIRPTGVRRMFDMAFDMAGDDAVQFGLGEPDFQPPSVAIEAFTRAMNEGKNKYTTTAGLPALRQKIAETWHHRIPDLDESNVCITMSGTNGLLDIFLALVGPGDNVLIPEPYFPLYPPDVVICGGDPNLYPCTFENDFVPTIDDLESRVDDNTVAILYNFPSNPTGGNVTEAQRDELIAFASDHDLWLITDEVYDRIVYDGPHVSFLGAGYDKVIMVQSFSKTFAMTGWRIGYILSPDMDAMAQLTKMQYYVTACSNDAMQYAVLEALERAPEYPEEMCAEFKARRNLICERLNAMPGVSCHVPTGAFYVFPKVDVPGMNSEEIAMALLEGGVLCSPGTSFGAAGEGHLRFAYTIGREDIARGMDRVEAVLAGLRGD</sequence>
<comment type="cofactor">
    <cofactor evidence="1 7">
        <name>pyridoxal 5'-phosphate</name>
        <dbReference type="ChEBI" id="CHEBI:597326"/>
    </cofactor>
</comment>
<gene>
    <name evidence="9" type="ORF">CXX69_05785</name>
</gene>
<name>A0A2V3HQI9_9ARCH</name>
<dbReference type="Gene3D" id="3.90.1150.10">
    <property type="entry name" value="Aspartate Aminotransferase, domain 1"/>
    <property type="match status" value="1"/>
</dbReference>
<evidence type="ECO:0000256" key="3">
    <source>
        <dbReference type="ARBA" id="ARBA00011738"/>
    </source>
</evidence>
<proteinExistence type="inferred from homology"/>
<protein>
    <recommendedName>
        <fullName evidence="7">Aminotransferase</fullName>
        <ecNumber evidence="7">2.6.1.-</ecNumber>
    </recommendedName>
</protein>
<dbReference type="InterPro" id="IPR015422">
    <property type="entry name" value="PyrdxlP-dep_Trfase_small"/>
</dbReference>